<dbReference type="Proteomes" id="UP000767327">
    <property type="component" value="Unassembled WGS sequence"/>
</dbReference>
<evidence type="ECO:0000256" key="1">
    <source>
        <dbReference type="SAM" id="MobiDB-lite"/>
    </source>
</evidence>
<reference evidence="2" key="2">
    <citation type="submission" date="2020-01" db="EMBL/GenBank/DDBJ databases">
        <authorList>
            <person name="Campanaro S."/>
        </authorList>
    </citation>
    <scope>NUCLEOTIDE SEQUENCE</scope>
    <source>
        <strain evidence="2">AS01afH2WH_6</strain>
    </source>
</reference>
<reference evidence="2" key="1">
    <citation type="journal article" date="2020" name="Biotechnol. Biofuels">
        <title>New insights from the biogas microbiome by comprehensive genome-resolved metagenomics of nearly 1600 species originating from multiple anaerobic digesters.</title>
        <authorList>
            <person name="Campanaro S."/>
            <person name="Treu L."/>
            <person name="Rodriguez-R L.M."/>
            <person name="Kovalovszki A."/>
            <person name="Ziels R.M."/>
            <person name="Maus I."/>
            <person name="Zhu X."/>
            <person name="Kougias P.G."/>
            <person name="Basile A."/>
            <person name="Luo G."/>
            <person name="Schluter A."/>
            <person name="Konstantinidis K.T."/>
            <person name="Angelidaki I."/>
        </authorList>
    </citation>
    <scope>NUCLEOTIDE SEQUENCE</scope>
    <source>
        <strain evidence="2">AS01afH2WH_6</strain>
    </source>
</reference>
<evidence type="ECO:0000313" key="3">
    <source>
        <dbReference type="Proteomes" id="UP000767327"/>
    </source>
</evidence>
<gene>
    <name evidence="2" type="ORF">GXW98_07790</name>
</gene>
<sequence>MDQFPSRDIAAGETEDIGKGGQGIQRNEECQSGRHVHAVQYESHEPFEVQGPQCSVLLLTGASERELDDAVLQLAAGNRGVEVIRYWVENDTRHDGALFISRSPGVAPESARSRIGDDGALAEGGRVRLHMDDCCLTCTIKHDAGMMMTACAEGARVLLVVLPPSIEASPVVAYLREQCAMSGAFADMLDVSEAGKGVDDDSDGEERREALAVQGIVTVARSAGMCERLFDDAPCVFGEGIEDPGDDRSSGGMTIRLIQEADHLVMLDDAVSSGDGLRGLGVGPAASAADADADGVMRELLSLLLPVGGAVHTDMRRVSLQNLAPREKAEETQSDAGEVNGASGEAGGGESLVREVAPGSSDGTSIEDGEAIEMKAFGRHILALSVRTQRPVHPARLSDYLGSEHEAMHIQAHFKVPTKPFSTFVWECEPNGSQVEQIPDVYLGDVHCNVTELFMIVRCDDVNRDGASIARGVEDLLLDDAEMALDSVAWMGQEDDFTHWAESASVGDDEV</sequence>
<feature type="region of interest" description="Disordered" evidence="1">
    <location>
        <begin position="324"/>
        <end position="366"/>
    </location>
</feature>
<dbReference type="AlphaFoldDB" id="A0A971IDP5"/>
<name>A0A971IDP5_9BIFI</name>
<feature type="region of interest" description="Disordered" evidence="1">
    <location>
        <begin position="1"/>
        <end position="25"/>
    </location>
</feature>
<accession>A0A971IDP5</accession>
<protein>
    <submittedName>
        <fullName evidence="2">Uncharacterized protein</fullName>
    </submittedName>
</protein>
<dbReference type="EMBL" id="JAAXZR010000025">
    <property type="protein sequence ID" value="NLT80167.1"/>
    <property type="molecule type" value="Genomic_DNA"/>
</dbReference>
<proteinExistence type="predicted"/>
<organism evidence="2 3">
    <name type="scientific">Bifidobacterium crudilactis</name>
    <dbReference type="NCBI Taxonomy" id="327277"/>
    <lineage>
        <taxon>Bacteria</taxon>
        <taxon>Bacillati</taxon>
        <taxon>Actinomycetota</taxon>
        <taxon>Actinomycetes</taxon>
        <taxon>Bifidobacteriales</taxon>
        <taxon>Bifidobacteriaceae</taxon>
        <taxon>Bifidobacterium</taxon>
    </lineage>
</organism>
<dbReference type="RefSeq" id="WP_273174235.1">
    <property type="nucleotide sequence ID" value="NZ_JAAXZR010000025.1"/>
</dbReference>
<comment type="caution">
    <text evidence="2">The sequence shown here is derived from an EMBL/GenBank/DDBJ whole genome shotgun (WGS) entry which is preliminary data.</text>
</comment>
<evidence type="ECO:0000313" key="2">
    <source>
        <dbReference type="EMBL" id="NLT80167.1"/>
    </source>
</evidence>